<dbReference type="GO" id="GO:0003677">
    <property type="term" value="F:DNA binding"/>
    <property type="evidence" value="ECO:0007669"/>
    <property type="project" value="InterPro"/>
</dbReference>
<feature type="transmembrane region" description="Helical" evidence="1">
    <location>
        <begin position="124"/>
        <end position="143"/>
    </location>
</feature>
<keyword evidence="1" id="KW-0472">Membrane</keyword>
<dbReference type="GO" id="GO:0006313">
    <property type="term" value="P:DNA transposition"/>
    <property type="evidence" value="ECO:0007669"/>
    <property type="project" value="InterPro"/>
</dbReference>
<comment type="caution">
    <text evidence="3">The sequence shown here is derived from an EMBL/GenBank/DDBJ whole genome shotgun (WGS) entry which is preliminary data.</text>
</comment>
<organism evidence="3 4">
    <name type="scientific">Bradyrhizobium uaiense</name>
    <dbReference type="NCBI Taxonomy" id="2594946"/>
    <lineage>
        <taxon>Bacteria</taxon>
        <taxon>Pseudomonadati</taxon>
        <taxon>Pseudomonadota</taxon>
        <taxon>Alphaproteobacteria</taxon>
        <taxon>Hyphomicrobiales</taxon>
        <taxon>Nitrobacteraceae</taxon>
        <taxon>Bradyrhizobium</taxon>
    </lineage>
</organism>
<dbReference type="AlphaFoldDB" id="A0A6P1BP33"/>
<evidence type="ECO:0000313" key="4">
    <source>
        <dbReference type="Proteomes" id="UP000468531"/>
    </source>
</evidence>
<dbReference type="Pfam" id="PF02371">
    <property type="entry name" value="Transposase_20"/>
    <property type="match status" value="1"/>
</dbReference>
<keyword evidence="1" id="KW-1133">Transmembrane helix</keyword>
<dbReference type="InterPro" id="IPR003346">
    <property type="entry name" value="Transposase_20"/>
</dbReference>
<keyword evidence="1" id="KW-0812">Transmembrane</keyword>
<accession>A0A6P1BP33</accession>
<proteinExistence type="predicted"/>
<gene>
    <name evidence="3" type="ORF">FNJ47_30245</name>
</gene>
<reference evidence="3 4" key="1">
    <citation type="journal article" date="2020" name="Arch. Microbiol.">
        <title>Bradyrhizobium uaiense sp. nov., a new highly efficient cowpea symbiont.</title>
        <authorList>
            <person name="Cabral Michel D."/>
            <person name="Azarias Guimaraes A."/>
            <person name="Martins da Costa E."/>
            <person name="Soares de Carvalho T."/>
            <person name="Balsanelli E."/>
            <person name="Willems A."/>
            <person name="Maltempi de Souza E."/>
            <person name="de Souza Moreira F.M."/>
        </authorList>
    </citation>
    <scope>NUCLEOTIDE SEQUENCE [LARGE SCALE GENOMIC DNA]</scope>
    <source>
        <strain evidence="3 4">UFLA 03-164</strain>
    </source>
</reference>
<keyword evidence="4" id="KW-1185">Reference proteome</keyword>
<feature type="domain" description="Transposase IS116/IS110/IS902 C-terminal" evidence="2">
    <location>
        <begin position="30"/>
        <end position="92"/>
    </location>
</feature>
<name>A0A6P1BP33_9BRAD</name>
<evidence type="ECO:0000256" key="1">
    <source>
        <dbReference type="SAM" id="Phobius"/>
    </source>
</evidence>
<dbReference type="Proteomes" id="UP000468531">
    <property type="component" value="Unassembled WGS sequence"/>
</dbReference>
<protein>
    <submittedName>
        <fullName evidence="3">IS110 family transposase</fullName>
    </submittedName>
</protein>
<evidence type="ECO:0000313" key="3">
    <source>
        <dbReference type="EMBL" id="NEU99984.1"/>
    </source>
</evidence>
<evidence type="ECO:0000259" key="2">
    <source>
        <dbReference type="Pfam" id="PF02371"/>
    </source>
</evidence>
<sequence>MLDVRRAILEGYDWLHRVLLQVVQCDDVWRRLMTVSGVGPVAAALSFKVGVDDPWRFARSRTVGEHFGSAPRRQRSGMSIDYEGRISKLGDVAVCEAAASLLLPVRKWSVPRAWRLRIAKRSSMLCAIIAVACKLASILYRMWVSEPGFHVGFGAKVTQRLRWKPAR</sequence>
<dbReference type="EMBL" id="VKHP01000155">
    <property type="protein sequence ID" value="NEU99984.1"/>
    <property type="molecule type" value="Genomic_DNA"/>
</dbReference>
<dbReference type="GO" id="GO:0004803">
    <property type="term" value="F:transposase activity"/>
    <property type="evidence" value="ECO:0007669"/>
    <property type="project" value="InterPro"/>
</dbReference>